<feature type="domain" description="Lytic transglycosylase MltA" evidence="8">
    <location>
        <begin position="140"/>
        <end position="299"/>
    </location>
</feature>
<keyword evidence="10" id="KW-1185">Reference proteome</keyword>
<dbReference type="Pfam" id="PF06725">
    <property type="entry name" value="3D"/>
    <property type="match status" value="1"/>
</dbReference>
<evidence type="ECO:0000256" key="1">
    <source>
        <dbReference type="ARBA" id="ARBA00001420"/>
    </source>
</evidence>
<evidence type="ECO:0000313" key="9">
    <source>
        <dbReference type="EMBL" id="MBM3115605.1"/>
    </source>
</evidence>
<dbReference type="Gene3D" id="2.40.40.10">
    <property type="entry name" value="RlpA-like domain"/>
    <property type="match status" value="1"/>
</dbReference>
<evidence type="ECO:0000259" key="8">
    <source>
        <dbReference type="SMART" id="SM00925"/>
    </source>
</evidence>
<organism evidence="9 10">
    <name type="scientific">Jeongeupia naejangsanensis</name>
    <dbReference type="NCBI Taxonomy" id="613195"/>
    <lineage>
        <taxon>Bacteria</taxon>
        <taxon>Pseudomonadati</taxon>
        <taxon>Pseudomonadota</taxon>
        <taxon>Betaproteobacteria</taxon>
        <taxon>Neisseriales</taxon>
        <taxon>Chitinibacteraceae</taxon>
        <taxon>Jeongeupia</taxon>
    </lineage>
</organism>
<evidence type="ECO:0000256" key="4">
    <source>
        <dbReference type="ARBA" id="ARBA00023316"/>
    </source>
</evidence>
<feature type="region of interest" description="Disordered" evidence="6">
    <location>
        <begin position="27"/>
        <end position="48"/>
    </location>
</feature>
<dbReference type="Pfam" id="PF03562">
    <property type="entry name" value="MltA"/>
    <property type="match status" value="1"/>
</dbReference>
<feature type="chain" id="PRO_5045600509" description="peptidoglycan lytic exotransglycosylase" evidence="7">
    <location>
        <begin position="22"/>
        <end position="403"/>
    </location>
</feature>
<dbReference type="SUPFAM" id="SSF50685">
    <property type="entry name" value="Barwin-like endoglucanases"/>
    <property type="match status" value="1"/>
</dbReference>
<name>A0ABS2BJ11_9NEIS</name>
<dbReference type="Proteomes" id="UP000809431">
    <property type="component" value="Unassembled WGS sequence"/>
</dbReference>
<dbReference type="InterPro" id="IPR005300">
    <property type="entry name" value="MltA_B"/>
</dbReference>
<dbReference type="EC" id="4.2.2.n1" evidence="2"/>
<dbReference type="InterPro" id="IPR010611">
    <property type="entry name" value="3D_dom"/>
</dbReference>
<keyword evidence="4" id="KW-0961">Cell wall biogenesis/degradation</keyword>
<dbReference type="InterPro" id="IPR026044">
    <property type="entry name" value="MltA"/>
</dbReference>
<sequence>MIQISHLVRRVAGVTAALVLAACATPPAPHQPPTQSAPPVTPTPATQVPSTEMAPYQAVDWSALPATSDADWLAGFNTWQRGCPRLQKQARWAALCADAAQLPKTAGSARAFLTSRFTPLTLRNADGSDQGLITGYYEPVYAGSLSRTSRNTIPVYGPPNDMITVQLDSIYPELKGKRLRGRLDGKALKPYADADEIARLARNNRLNAPVLAWLPDPMDLQFLQVQGSGRIKLADGRELRLGYADQNGWPYRAIGKWLIEQDELKAADVSMQSIRAWARANPAKVDQLVASNPSYVFFRTLPDSNEGPIGSFGVPLTAGYSLAVDTKHVPAGAPMLIDTTRPDGSPLTRIAAAQDTGGAIRGQVRADFFWGKGDAAGELAGKMKQPGRLWLLWPKGEPLPDAN</sequence>
<dbReference type="SMART" id="SM00925">
    <property type="entry name" value="MltA"/>
    <property type="match status" value="1"/>
</dbReference>
<dbReference type="PANTHER" id="PTHR30124">
    <property type="entry name" value="MEMBRANE-BOUND LYTIC MUREIN TRANSGLYCOSYLASE A"/>
    <property type="match status" value="1"/>
</dbReference>
<evidence type="ECO:0000256" key="3">
    <source>
        <dbReference type="ARBA" id="ARBA00023239"/>
    </source>
</evidence>
<evidence type="ECO:0000313" key="10">
    <source>
        <dbReference type="Proteomes" id="UP000809431"/>
    </source>
</evidence>
<gene>
    <name evidence="9" type="ORF">JMJ54_07180</name>
</gene>
<dbReference type="InterPro" id="IPR036908">
    <property type="entry name" value="RlpA-like_sf"/>
</dbReference>
<dbReference type="Gene3D" id="2.40.240.50">
    <property type="entry name" value="Barwin-like endoglucanases"/>
    <property type="match status" value="1"/>
</dbReference>
<feature type="compositionally biased region" description="Pro residues" evidence="6">
    <location>
        <begin position="27"/>
        <end position="42"/>
    </location>
</feature>
<dbReference type="PANTHER" id="PTHR30124:SF0">
    <property type="entry name" value="MEMBRANE-BOUND LYTIC MUREIN TRANSGLYCOSYLASE A"/>
    <property type="match status" value="1"/>
</dbReference>
<comment type="caution">
    <text evidence="9">The sequence shown here is derived from an EMBL/GenBank/DDBJ whole genome shotgun (WGS) entry which is preliminary data.</text>
</comment>
<dbReference type="PIRSF" id="PIRSF019422">
    <property type="entry name" value="MltA"/>
    <property type="match status" value="1"/>
</dbReference>
<accession>A0ABS2BJ11</accession>
<proteinExistence type="predicted"/>
<dbReference type="CDD" id="cd14668">
    <property type="entry name" value="mlta_B"/>
    <property type="match status" value="1"/>
</dbReference>
<protein>
    <recommendedName>
        <fullName evidence="2">peptidoglycan lytic exotransglycosylase</fullName>
        <ecNumber evidence="2">4.2.2.n1</ecNumber>
    </recommendedName>
    <alternativeName>
        <fullName evidence="5">Murein hydrolase A</fullName>
    </alternativeName>
</protein>
<keyword evidence="7" id="KW-0732">Signal</keyword>
<evidence type="ECO:0000256" key="6">
    <source>
        <dbReference type="SAM" id="MobiDB-lite"/>
    </source>
</evidence>
<comment type="catalytic activity">
    <reaction evidence="1">
        <text>Exolytic cleavage of the (1-&gt;4)-beta-glycosidic linkage between N-acetylmuramic acid (MurNAc) and N-acetylglucosamine (GlcNAc) residues in peptidoglycan, from either the reducing or the non-reducing ends of the peptidoglycan chains, with concomitant formation of a 1,6-anhydrobond in the MurNAc residue.</text>
        <dbReference type="EC" id="4.2.2.n1"/>
    </reaction>
</comment>
<evidence type="ECO:0000256" key="2">
    <source>
        <dbReference type="ARBA" id="ARBA00012587"/>
    </source>
</evidence>
<evidence type="ECO:0000256" key="7">
    <source>
        <dbReference type="SAM" id="SignalP"/>
    </source>
</evidence>
<evidence type="ECO:0000256" key="5">
    <source>
        <dbReference type="ARBA" id="ARBA00030918"/>
    </source>
</evidence>
<keyword evidence="3" id="KW-0456">Lyase</keyword>
<dbReference type="EMBL" id="JAESND010000002">
    <property type="protein sequence ID" value="MBM3115605.1"/>
    <property type="molecule type" value="Genomic_DNA"/>
</dbReference>
<reference evidence="9 10" key="1">
    <citation type="submission" date="2021-01" db="EMBL/GenBank/DDBJ databases">
        <title>Draft Genome Sequence and Polyhydroxyalkanoate Biosynthetic Potential of Jeongeupia naejangsanensis Type Strain DSM 24253.</title>
        <authorList>
            <person name="Turrini P."/>
            <person name="Artuso I."/>
            <person name="Lugli G.A."/>
            <person name="Frangipani E."/>
            <person name="Ventura M."/>
            <person name="Visca P."/>
        </authorList>
    </citation>
    <scope>NUCLEOTIDE SEQUENCE [LARGE SCALE GENOMIC DNA]</scope>
    <source>
        <strain evidence="9 10">DSM 24253</strain>
    </source>
</reference>
<dbReference type="CDD" id="cd14485">
    <property type="entry name" value="mltA_like_LT_A"/>
    <property type="match status" value="1"/>
</dbReference>
<feature type="signal peptide" evidence="7">
    <location>
        <begin position="1"/>
        <end position="21"/>
    </location>
</feature>